<dbReference type="Pfam" id="PF13424">
    <property type="entry name" value="TPR_12"/>
    <property type="match status" value="1"/>
</dbReference>
<dbReference type="Proteomes" id="UP000268093">
    <property type="component" value="Unassembled WGS sequence"/>
</dbReference>
<evidence type="ECO:0000256" key="3">
    <source>
        <dbReference type="ARBA" id="ARBA00022737"/>
    </source>
</evidence>
<dbReference type="SUPFAM" id="SSF48452">
    <property type="entry name" value="TPR-like"/>
    <property type="match status" value="1"/>
</dbReference>
<evidence type="ECO:0008006" key="8">
    <source>
        <dbReference type="Google" id="ProtNLM"/>
    </source>
</evidence>
<evidence type="ECO:0000313" key="6">
    <source>
        <dbReference type="EMBL" id="RUP51354.1"/>
    </source>
</evidence>
<dbReference type="GO" id="GO:0005737">
    <property type="term" value="C:cytoplasm"/>
    <property type="evidence" value="ECO:0007669"/>
    <property type="project" value="UniProtKB-SubCell"/>
</dbReference>
<gene>
    <name evidence="6" type="ORF">BC936DRAFT_148595</name>
</gene>
<protein>
    <recommendedName>
        <fullName evidence="8">Kinesin light chain</fullName>
    </recommendedName>
</protein>
<comment type="caution">
    <text evidence="6">The sequence shown here is derived from an EMBL/GenBank/DDBJ whole genome shotgun (WGS) entry which is preliminary data.</text>
</comment>
<evidence type="ECO:0000313" key="7">
    <source>
        <dbReference type="Proteomes" id="UP000268093"/>
    </source>
</evidence>
<dbReference type="GO" id="GO:0005871">
    <property type="term" value="C:kinesin complex"/>
    <property type="evidence" value="ECO:0007669"/>
    <property type="project" value="InterPro"/>
</dbReference>
<sequence length="165" mass="18046">MLGLERTDTAISLNKLDFLYDNKKSMTRRGCCIERVLANREKVLRADTASTLANLAGLYKRQSKLDRAEPLYKRSLAIREKVLGSEHPNTATSLNNLAGRKRGTGVRTGAGNPFRPPKHGKISEKSGFVLRQPREVRQGGAALRSDAGDLCILSNGCGSDEPIHS</sequence>
<comment type="subcellular location">
    <subcellularLocation>
        <location evidence="1">Cytoplasm</location>
    </subcellularLocation>
</comment>
<evidence type="ECO:0000256" key="1">
    <source>
        <dbReference type="ARBA" id="ARBA00004496"/>
    </source>
</evidence>
<keyword evidence="4" id="KW-0802">TPR repeat</keyword>
<dbReference type="PANTHER" id="PTHR45783">
    <property type="entry name" value="KINESIN LIGHT CHAIN"/>
    <property type="match status" value="1"/>
</dbReference>
<dbReference type="EMBL" id="RBNI01000779">
    <property type="protein sequence ID" value="RUP51354.1"/>
    <property type="molecule type" value="Genomic_DNA"/>
</dbReference>
<feature type="compositionally biased region" description="Polar residues" evidence="5">
    <location>
        <begin position="87"/>
        <end position="96"/>
    </location>
</feature>
<feature type="region of interest" description="Disordered" evidence="5">
    <location>
        <begin position="87"/>
        <end position="122"/>
    </location>
</feature>
<dbReference type="InterPro" id="IPR011990">
    <property type="entry name" value="TPR-like_helical_dom_sf"/>
</dbReference>
<evidence type="ECO:0000256" key="2">
    <source>
        <dbReference type="ARBA" id="ARBA00022490"/>
    </source>
</evidence>
<dbReference type="OrthoDB" id="5986190at2759"/>
<evidence type="ECO:0000256" key="5">
    <source>
        <dbReference type="SAM" id="MobiDB-lite"/>
    </source>
</evidence>
<keyword evidence="3" id="KW-0677">Repeat</keyword>
<dbReference type="InterPro" id="IPR002151">
    <property type="entry name" value="Kinesin_light"/>
</dbReference>
<name>A0A433DKC8_9FUNG</name>
<dbReference type="GO" id="GO:0019894">
    <property type="term" value="F:kinesin binding"/>
    <property type="evidence" value="ECO:0007669"/>
    <property type="project" value="TreeGrafter"/>
</dbReference>
<organism evidence="6 7">
    <name type="scientific">Jimgerdemannia flammicorona</name>
    <dbReference type="NCBI Taxonomy" id="994334"/>
    <lineage>
        <taxon>Eukaryota</taxon>
        <taxon>Fungi</taxon>
        <taxon>Fungi incertae sedis</taxon>
        <taxon>Mucoromycota</taxon>
        <taxon>Mucoromycotina</taxon>
        <taxon>Endogonomycetes</taxon>
        <taxon>Endogonales</taxon>
        <taxon>Endogonaceae</taxon>
        <taxon>Jimgerdemannia</taxon>
    </lineage>
</organism>
<reference evidence="6 7" key="1">
    <citation type="journal article" date="2018" name="New Phytol.">
        <title>Phylogenomics of Endogonaceae and evolution of mycorrhizas within Mucoromycota.</title>
        <authorList>
            <person name="Chang Y."/>
            <person name="Desiro A."/>
            <person name="Na H."/>
            <person name="Sandor L."/>
            <person name="Lipzen A."/>
            <person name="Clum A."/>
            <person name="Barry K."/>
            <person name="Grigoriev I.V."/>
            <person name="Martin F.M."/>
            <person name="Stajich J.E."/>
            <person name="Smith M.E."/>
            <person name="Bonito G."/>
            <person name="Spatafora J.W."/>
        </authorList>
    </citation>
    <scope>NUCLEOTIDE SEQUENCE [LARGE SCALE GENOMIC DNA]</scope>
    <source>
        <strain evidence="6 7">GMNB39</strain>
    </source>
</reference>
<keyword evidence="2" id="KW-0963">Cytoplasm</keyword>
<dbReference type="AlphaFoldDB" id="A0A433DKC8"/>
<dbReference type="GO" id="GO:0007018">
    <property type="term" value="P:microtubule-based movement"/>
    <property type="evidence" value="ECO:0007669"/>
    <property type="project" value="TreeGrafter"/>
</dbReference>
<dbReference type="Gene3D" id="1.25.40.10">
    <property type="entry name" value="Tetratricopeptide repeat domain"/>
    <property type="match status" value="1"/>
</dbReference>
<evidence type="ECO:0000256" key="4">
    <source>
        <dbReference type="ARBA" id="ARBA00022803"/>
    </source>
</evidence>
<dbReference type="PANTHER" id="PTHR45783:SF3">
    <property type="entry name" value="KINESIN LIGHT CHAIN"/>
    <property type="match status" value="1"/>
</dbReference>
<keyword evidence="7" id="KW-1185">Reference proteome</keyword>
<proteinExistence type="predicted"/>
<accession>A0A433DKC8</accession>